<feature type="signal peptide" evidence="1">
    <location>
        <begin position="1"/>
        <end position="21"/>
    </location>
</feature>
<accession>M2XGT8</accession>
<feature type="chain" id="PRO_5004029434" evidence="1">
    <location>
        <begin position="22"/>
        <end position="379"/>
    </location>
</feature>
<evidence type="ECO:0000313" key="3">
    <source>
        <dbReference type="Proteomes" id="UP000016933"/>
    </source>
</evidence>
<keyword evidence="1" id="KW-0732">Signal</keyword>
<dbReference type="EMBL" id="KB446546">
    <property type="protein sequence ID" value="EME38702.1"/>
    <property type="molecule type" value="Genomic_DNA"/>
</dbReference>
<dbReference type="AlphaFoldDB" id="M2XGT8"/>
<protein>
    <submittedName>
        <fullName evidence="2">Uncharacterized protein</fullName>
    </submittedName>
</protein>
<keyword evidence="3" id="KW-1185">Reference proteome</keyword>
<dbReference type="eggNOG" id="ENOG502SBSU">
    <property type="taxonomic scope" value="Eukaryota"/>
</dbReference>
<sequence length="379" mass="39765">MVRGTFNLAFGLLLCSGNVLADHPGCSSGEYTSLMKMVGNDASIQQYCQFMPPSHNYDQSKCPQAIKKYSYDKVKSFCGCVKSMCTPTQCGYGKNKCSKTPCGNYCADFQTDNSNCGKCGNQCKYGETCKFGSCKAPCPYGQPDQCPDPNKYGALSCTNKQTDCENCGQCGTKCKSTEKCVGGKCTPNTPTCPSNMPLSCPDGYSTKCVDPKSPDTCGSCANKCTAPKTLCDGGKCRCPTDKPTECGSTCCNPGETCTAGSCMAPVVCTDNNQSCSTDNACCSGFCDLSTQKLKRGIALIGTCKPKPVTPTCPSTETQCGSSCSSPSALQAKLATTEHAKPLAMSIRGNVCKTVIAGNCVVPIINRKRGAAFGTCQSST</sequence>
<dbReference type="HOGENOM" id="CLU_729629_0_0_1"/>
<evidence type="ECO:0000313" key="2">
    <source>
        <dbReference type="EMBL" id="EME38702.1"/>
    </source>
</evidence>
<dbReference type="Proteomes" id="UP000016933">
    <property type="component" value="Unassembled WGS sequence"/>
</dbReference>
<proteinExistence type="predicted"/>
<organism evidence="2 3">
    <name type="scientific">Dothistroma septosporum (strain NZE10 / CBS 128990)</name>
    <name type="common">Red band needle blight fungus</name>
    <name type="synonym">Mycosphaerella pini</name>
    <dbReference type="NCBI Taxonomy" id="675120"/>
    <lineage>
        <taxon>Eukaryota</taxon>
        <taxon>Fungi</taxon>
        <taxon>Dikarya</taxon>
        <taxon>Ascomycota</taxon>
        <taxon>Pezizomycotina</taxon>
        <taxon>Dothideomycetes</taxon>
        <taxon>Dothideomycetidae</taxon>
        <taxon>Mycosphaerellales</taxon>
        <taxon>Mycosphaerellaceae</taxon>
        <taxon>Dothistroma</taxon>
    </lineage>
</organism>
<name>M2XGT8_DOTSN</name>
<reference evidence="3" key="1">
    <citation type="journal article" date="2012" name="PLoS Genet.">
        <title>The genomes of the fungal plant pathogens Cladosporium fulvum and Dothistroma septosporum reveal adaptation to different hosts and lifestyles but also signatures of common ancestry.</title>
        <authorList>
            <person name="de Wit P.J.G.M."/>
            <person name="van der Burgt A."/>
            <person name="Oekmen B."/>
            <person name="Stergiopoulos I."/>
            <person name="Abd-Elsalam K.A."/>
            <person name="Aerts A.L."/>
            <person name="Bahkali A.H."/>
            <person name="Beenen H.G."/>
            <person name="Chettri P."/>
            <person name="Cox M.P."/>
            <person name="Datema E."/>
            <person name="de Vries R.P."/>
            <person name="Dhillon B."/>
            <person name="Ganley A.R."/>
            <person name="Griffiths S.A."/>
            <person name="Guo Y."/>
            <person name="Hamelin R.C."/>
            <person name="Henrissat B."/>
            <person name="Kabir M.S."/>
            <person name="Jashni M.K."/>
            <person name="Kema G."/>
            <person name="Klaubauf S."/>
            <person name="Lapidus A."/>
            <person name="Levasseur A."/>
            <person name="Lindquist E."/>
            <person name="Mehrabi R."/>
            <person name="Ohm R.A."/>
            <person name="Owen T.J."/>
            <person name="Salamov A."/>
            <person name="Schwelm A."/>
            <person name="Schijlen E."/>
            <person name="Sun H."/>
            <person name="van den Burg H.A."/>
            <person name="van Ham R.C.H.J."/>
            <person name="Zhang S."/>
            <person name="Goodwin S.B."/>
            <person name="Grigoriev I.V."/>
            <person name="Collemare J."/>
            <person name="Bradshaw R.E."/>
        </authorList>
    </citation>
    <scope>NUCLEOTIDE SEQUENCE [LARGE SCALE GENOMIC DNA]</scope>
    <source>
        <strain evidence="3">NZE10 / CBS 128990</strain>
    </source>
</reference>
<dbReference type="OrthoDB" id="3800261at2759"/>
<gene>
    <name evidence="2" type="ORF">DOTSEDRAFT_28920</name>
</gene>
<evidence type="ECO:0000256" key="1">
    <source>
        <dbReference type="SAM" id="SignalP"/>
    </source>
</evidence>
<dbReference type="STRING" id="675120.M2XGT8"/>
<reference evidence="2 3" key="2">
    <citation type="journal article" date="2012" name="PLoS Pathog.">
        <title>Diverse lifestyles and strategies of plant pathogenesis encoded in the genomes of eighteen Dothideomycetes fungi.</title>
        <authorList>
            <person name="Ohm R.A."/>
            <person name="Feau N."/>
            <person name="Henrissat B."/>
            <person name="Schoch C.L."/>
            <person name="Horwitz B.A."/>
            <person name="Barry K.W."/>
            <person name="Condon B.J."/>
            <person name="Copeland A.C."/>
            <person name="Dhillon B."/>
            <person name="Glaser F."/>
            <person name="Hesse C.N."/>
            <person name="Kosti I."/>
            <person name="LaButti K."/>
            <person name="Lindquist E.A."/>
            <person name="Lucas S."/>
            <person name="Salamov A.A."/>
            <person name="Bradshaw R.E."/>
            <person name="Ciuffetti L."/>
            <person name="Hamelin R.C."/>
            <person name="Kema G.H.J."/>
            <person name="Lawrence C."/>
            <person name="Scott J.A."/>
            <person name="Spatafora J.W."/>
            <person name="Turgeon B.G."/>
            <person name="de Wit P.J.G.M."/>
            <person name="Zhong S."/>
            <person name="Goodwin S.B."/>
            <person name="Grigoriev I.V."/>
        </authorList>
    </citation>
    <scope>NUCLEOTIDE SEQUENCE [LARGE SCALE GENOMIC DNA]</scope>
    <source>
        <strain evidence="3">NZE10 / CBS 128990</strain>
    </source>
</reference>